<accession>A0A0S4TCY5</accession>
<dbReference type="GO" id="GO:0005524">
    <property type="term" value="F:ATP binding"/>
    <property type="evidence" value="ECO:0007669"/>
    <property type="project" value="InterPro"/>
</dbReference>
<dbReference type="AlphaFoldDB" id="A0A0S4TCY5"/>
<feature type="domain" description="ATPase AAA-type core" evidence="1">
    <location>
        <begin position="438"/>
        <end position="561"/>
    </location>
</feature>
<sequence>MYWDKYDEIPLRWISFFLFKWRLELDESFIGGPLLDDFFEKIGSIFYLLLLKRYETTFCDIDTTEVDINLFIDRLPKVLILIGNSGSGKRYFARELLSSFSKICYFENSKSFNPVTFNILIDEYFIDTRTADCCDKKIYYLNNKLTSISKVGVRLRDSLCSGSFSPPAILVCFRSANPNKYYTGPNSNYYGDVSKQIVILNLISKFIRIWDDKNIPIVSFFISDIDPDDYGASNKILQSKTLDIKYIFKYGYGEFFEIDFRNSSLQIDKISLLRFLIYKRYDINEISLNYLMEKISSIHSKYIRALSNEELKFIVNEIDLARISDILNEELHDIPYTVSCGRFIAIVLNGVVPDFFNVFLHYFNFVIRRLNKSVSNSNCAICDLSCDRESGSCKNGLIQMIGFGEAIHKVKNLLLPCISCPEISNFQLPIVFNEASGIIVFGDKGCGKSFLVSSIADSLNYSIKYIHTADIFNATIGFFERYLKEIIDVCTRKHKYILVIEDIDQYLLEENNTLLSFMFFFDIISRSNKWMHSEIMIFGTSTSKNTVCTKMFQPYRFFIHLSLPGCGEWNLKEVVNMLNFHLRPLLAKFSKKVPIKVSPDRIDRLIEDVASYIEQRFTPSVAKGIANDLGFLILKLLIEYSNNSIPSNLESCFIDLVYRKILDIASRYCKF</sequence>
<dbReference type="EMBL" id="LN877949">
    <property type="protein sequence ID" value="CUV05111.1"/>
    <property type="molecule type" value="Genomic_DNA"/>
</dbReference>
<dbReference type="GO" id="GO:0016887">
    <property type="term" value="F:ATP hydrolysis activity"/>
    <property type="evidence" value="ECO:0007669"/>
    <property type="project" value="InterPro"/>
</dbReference>
<name>A0A0S4TCY5_CRYHO</name>
<dbReference type="CDD" id="cd00009">
    <property type="entry name" value="AAA"/>
    <property type="match status" value="1"/>
</dbReference>
<proteinExistence type="predicted"/>
<dbReference type="InterPro" id="IPR027417">
    <property type="entry name" value="P-loop_NTPase"/>
</dbReference>
<organism evidence="2">
    <name type="scientific">Cryptosporidium hominis</name>
    <dbReference type="NCBI Taxonomy" id="237895"/>
    <lineage>
        <taxon>Eukaryota</taxon>
        <taxon>Sar</taxon>
        <taxon>Alveolata</taxon>
        <taxon>Apicomplexa</taxon>
        <taxon>Conoidasida</taxon>
        <taxon>Coccidia</taxon>
        <taxon>Eucoccidiorida</taxon>
        <taxon>Eimeriorina</taxon>
        <taxon>Cryptosporidiidae</taxon>
        <taxon>Cryptosporidium</taxon>
    </lineage>
</organism>
<reference evidence="2" key="1">
    <citation type="submission" date="2015-08" db="EMBL/GenBank/DDBJ databases">
        <authorList>
            <person name="Babu N.S."/>
            <person name="Beckwith C.J."/>
            <person name="Beseler K.G."/>
            <person name="Brison A."/>
            <person name="Carone J.V."/>
            <person name="Caskin T.P."/>
            <person name="Diamond M."/>
            <person name="Durham M.E."/>
            <person name="Foxe J.M."/>
            <person name="Go M."/>
            <person name="Henderson B.A."/>
            <person name="Jones I.B."/>
            <person name="McGettigan J.A."/>
            <person name="Micheletti S.J."/>
            <person name="Nasrallah M.E."/>
            <person name="Ortiz D."/>
            <person name="Piller C.R."/>
            <person name="Privatt S.R."/>
            <person name="Schneider S.L."/>
            <person name="Sharp S."/>
            <person name="Smith T.C."/>
            <person name="Stanton J.D."/>
            <person name="Ullery H.E."/>
            <person name="Wilson R.J."/>
            <person name="Serrano M.G."/>
            <person name="Buck G."/>
            <person name="Lee V."/>
            <person name="Wang Y."/>
            <person name="Carvalho R."/>
            <person name="Voegtly L."/>
            <person name="Shi R."/>
            <person name="Duckworth R."/>
            <person name="Johnson A."/>
            <person name="Loviza R."/>
            <person name="Walstead R."/>
            <person name="Shah Z."/>
            <person name="Kiflezghi M."/>
            <person name="Wade K."/>
            <person name="Ball S.L."/>
            <person name="Bradley K.W."/>
            <person name="Asai D.J."/>
            <person name="Bowman C.A."/>
            <person name="Russell D.A."/>
            <person name="Pope W.H."/>
            <person name="Jacobs-Sera D."/>
            <person name="Hendrix R.W."/>
            <person name="Hatfull G.F."/>
        </authorList>
    </citation>
    <scope>NUCLEOTIDE SEQUENCE [LARGE SCALE GENOMIC DNA]</scope>
</reference>
<dbReference type="SUPFAM" id="SSF52540">
    <property type="entry name" value="P-loop containing nucleoside triphosphate hydrolases"/>
    <property type="match status" value="1"/>
</dbReference>
<dbReference type="Gene3D" id="3.40.50.300">
    <property type="entry name" value="P-loop containing nucleotide triphosphate hydrolases"/>
    <property type="match status" value="1"/>
</dbReference>
<dbReference type="Proteomes" id="UP000199752">
    <property type="component" value="Chromosome 3"/>
</dbReference>
<dbReference type="Pfam" id="PF00004">
    <property type="entry name" value="AAA"/>
    <property type="match status" value="1"/>
</dbReference>
<dbReference type="VEuPathDB" id="CryptoDB:ChTU502y2012_401g0515"/>
<dbReference type="InterPro" id="IPR003959">
    <property type="entry name" value="ATPase_AAA_core"/>
</dbReference>
<dbReference type="VEuPathDB" id="CryptoDB:CHUDEA3_2300"/>
<evidence type="ECO:0000313" key="2">
    <source>
        <dbReference type="EMBL" id="CUV05111.1"/>
    </source>
</evidence>
<protein>
    <recommendedName>
        <fullName evidence="1">ATPase AAA-type core domain-containing protein</fullName>
    </recommendedName>
</protein>
<gene>
    <name evidence="2" type="ORF">CHUDEA3_2300</name>
</gene>
<evidence type="ECO:0000259" key="1">
    <source>
        <dbReference type="Pfam" id="PF00004"/>
    </source>
</evidence>
<dbReference type="VEuPathDB" id="CryptoDB:Chro.30268"/>
<dbReference type="VEuPathDB" id="CryptoDB:GY17_00002452"/>